<evidence type="ECO:0000256" key="14">
    <source>
        <dbReference type="ARBA" id="ARBA00047271"/>
    </source>
</evidence>
<evidence type="ECO:0000256" key="3">
    <source>
        <dbReference type="ARBA" id="ARBA00012872"/>
    </source>
</evidence>
<dbReference type="EC" id="1.19.1.1" evidence="3"/>
<sequence length="247" mass="28003">MAQWVKGKVIDVEHWTDTLFRVKIKAPIVAFIPGQYAKLALLIDGKRVTRAYSYVNAPSDNHLEFYLVKIPKGQLSPHLHQLSVNEEIMISEEARGFFVLSEIPSCDTLWMLATGTGIGPYLSILQAGEDLARFKQVVLVHAARLSCDLNYLPLMQQLKKCFNGRLHIQTVVSREKTATSLHGRIPALIENHLLEKTVGLDINHQSHVMLCGNPQMVRDTQKILQDTRQMQKNLRGQPGHISSEQYW</sequence>
<comment type="caution">
    <text evidence="17">The sequence shown here is derived from an EMBL/GenBank/DDBJ whole genome shotgun (WGS) entry which is preliminary data.</text>
</comment>
<evidence type="ECO:0000256" key="15">
    <source>
        <dbReference type="ARBA" id="ARBA00047776"/>
    </source>
</evidence>
<evidence type="ECO:0000256" key="1">
    <source>
        <dbReference type="ARBA" id="ARBA00001974"/>
    </source>
</evidence>
<evidence type="ECO:0000313" key="17">
    <source>
        <dbReference type="EMBL" id="GFN45871.1"/>
    </source>
</evidence>
<protein>
    <recommendedName>
        <fullName evidence="5">Flavodoxin/ferredoxin--NADP reductase</fullName>
        <ecNumber evidence="4">1.18.1.2</ecNumber>
        <ecNumber evidence="3">1.19.1.1</ecNumber>
    </recommendedName>
    <alternativeName>
        <fullName evidence="13">Ferredoxin (flavodoxin):NADP(+) oxidoreductase</fullName>
    </alternativeName>
    <alternativeName>
        <fullName evidence="11">Ferredoxin--NADP reductase</fullName>
    </alternativeName>
    <alternativeName>
        <fullName evidence="12">Flavodoxin--NADP reductase</fullName>
    </alternativeName>
</protein>
<dbReference type="GO" id="GO:0004324">
    <property type="term" value="F:ferredoxin-NADP+ reductase activity"/>
    <property type="evidence" value="ECO:0007669"/>
    <property type="project" value="UniProtKB-EC"/>
</dbReference>
<evidence type="ECO:0000256" key="2">
    <source>
        <dbReference type="ARBA" id="ARBA00008312"/>
    </source>
</evidence>
<dbReference type="InterPro" id="IPR008333">
    <property type="entry name" value="Cbr1-like_FAD-bd_dom"/>
</dbReference>
<dbReference type="EC" id="1.18.1.2" evidence="4"/>
<dbReference type="SUPFAM" id="SSF52343">
    <property type="entry name" value="Ferredoxin reductase-like, C-terminal NADP-linked domain"/>
    <property type="match status" value="1"/>
</dbReference>
<dbReference type="Gene3D" id="2.40.30.10">
    <property type="entry name" value="Translation factors"/>
    <property type="match status" value="1"/>
</dbReference>
<feature type="domain" description="FAD-binding FR-type" evidence="16">
    <location>
        <begin position="2"/>
        <end position="101"/>
    </location>
</feature>
<dbReference type="PANTHER" id="PTHR47878:SF1">
    <property type="entry name" value="FLAVODOXIN_FERREDOXIN--NADP REDUCTASE"/>
    <property type="match status" value="1"/>
</dbReference>
<dbReference type="Pfam" id="PF00970">
    <property type="entry name" value="FAD_binding_6"/>
    <property type="match status" value="1"/>
</dbReference>
<dbReference type="EMBL" id="BLXO01000002">
    <property type="protein sequence ID" value="GFN45871.1"/>
    <property type="molecule type" value="Genomic_DNA"/>
</dbReference>
<dbReference type="NCBIfam" id="NF008178">
    <property type="entry name" value="PRK10926.1"/>
    <property type="match status" value="1"/>
</dbReference>
<evidence type="ECO:0000256" key="8">
    <source>
        <dbReference type="ARBA" id="ARBA00022827"/>
    </source>
</evidence>
<keyword evidence="10" id="KW-0560">Oxidoreductase</keyword>
<evidence type="ECO:0000256" key="4">
    <source>
        <dbReference type="ARBA" id="ARBA00013223"/>
    </source>
</evidence>
<organism evidence="17 18">
    <name type="scientific">Candidatus Regiella insecticola</name>
    <dbReference type="NCBI Taxonomy" id="138073"/>
    <lineage>
        <taxon>Bacteria</taxon>
        <taxon>Pseudomonadati</taxon>
        <taxon>Pseudomonadota</taxon>
        <taxon>Gammaproteobacteria</taxon>
        <taxon>Enterobacterales</taxon>
        <taxon>Enterobacteriaceae</taxon>
        <taxon>aphid secondary symbionts</taxon>
        <taxon>Candidatus Regiella</taxon>
    </lineage>
</organism>
<dbReference type="Proteomes" id="UP000504714">
    <property type="component" value="Unassembled WGS sequence"/>
</dbReference>
<dbReference type="Gene3D" id="3.40.50.80">
    <property type="entry name" value="Nucleotide-binding domain of ferredoxin-NADP reductase (FNR) module"/>
    <property type="match status" value="1"/>
</dbReference>
<dbReference type="GO" id="GO:0000166">
    <property type="term" value="F:nucleotide binding"/>
    <property type="evidence" value="ECO:0007669"/>
    <property type="project" value="UniProtKB-KW"/>
</dbReference>
<evidence type="ECO:0000256" key="7">
    <source>
        <dbReference type="ARBA" id="ARBA00022741"/>
    </source>
</evidence>
<evidence type="ECO:0000256" key="6">
    <source>
        <dbReference type="ARBA" id="ARBA00022630"/>
    </source>
</evidence>
<dbReference type="RefSeq" id="WP_176487664.1">
    <property type="nucleotide sequence ID" value="NZ_BLXO01000002.1"/>
</dbReference>
<evidence type="ECO:0000313" key="18">
    <source>
        <dbReference type="Proteomes" id="UP000504714"/>
    </source>
</evidence>
<reference evidence="17 18" key="1">
    <citation type="submission" date="2020-06" db="EMBL/GenBank/DDBJ databases">
        <title>The genome sequence of Candidatus Regiella insecticola strain Tut.</title>
        <authorList>
            <person name="Nikoh N."/>
            <person name="Tsuchida T."/>
            <person name="Koga R."/>
            <person name="Oshima K."/>
            <person name="Hattori M."/>
            <person name="Fukatsu T."/>
        </authorList>
    </citation>
    <scope>NUCLEOTIDE SEQUENCE [LARGE SCALE GENOMIC DNA]</scope>
    <source>
        <strain evidence="17 18">Tut</strain>
    </source>
</reference>
<comment type="catalytic activity">
    <reaction evidence="14">
        <text>reduced [flavodoxin] + NADP(+) = oxidized [flavodoxin] + NADPH + 2 H(+)</text>
        <dbReference type="Rhea" id="RHEA:50756"/>
        <dbReference type="Rhea" id="RHEA-COMP:10622"/>
        <dbReference type="Rhea" id="RHEA-COMP:10623"/>
        <dbReference type="ChEBI" id="CHEBI:15378"/>
        <dbReference type="ChEBI" id="CHEBI:57618"/>
        <dbReference type="ChEBI" id="CHEBI:57783"/>
        <dbReference type="ChEBI" id="CHEBI:58210"/>
        <dbReference type="ChEBI" id="CHEBI:58349"/>
        <dbReference type="EC" id="1.19.1.1"/>
    </reaction>
</comment>
<dbReference type="CDD" id="cd06195">
    <property type="entry name" value="FNR1"/>
    <property type="match status" value="1"/>
</dbReference>
<dbReference type="PRINTS" id="PR00410">
    <property type="entry name" value="PHEHYDRXLASE"/>
</dbReference>
<comment type="similarity">
    <text evidence="2">Belongs to the ferredoxin--NADP reductase type 1 family.</text>
</comment>
<evidence type="ECO:0000256" key="5">
    <source>
        <dbReference type="ARBA" id="ARBA00020327"/>
    </source>
</evidence>
<evidence type="ECO:0000256" key="11">
    <source>
        <dbReference type="ARBA" id="ARBA00029856"/>
    </source>
</evidence>
<dbReference type="GO" id="GO:0042167">
    <property type="term" value="P:heme catabolic process"/>
    <property type="evidence" value="ECO:0007669"/>
    <property type="project" value="TreeGrafter"/>
</dbReference>
<dbReference type="AlphaFoldDB" id="A0A6L2ZNP4"/>
<comment type="cofactor">
    <cofactor evidence="1">
        <name>FAD</name>
        <dbReference type="ChEBI" id="CHEBI:57692"/>
    </cofactor>
</comment>
<evidence type="ECO:0000259" key="16">
    <source>
        <dbReference type="PROSITE" id="PS51384"/>
    </source>
</evidence>
<dbReference type="InterPro" id="IPR001433">
    <property type="entry name" value="OxRdtase_FAD/NAD-bd"/>
</dbReference>
<evidence type="ECO:0000256" key="12">
    <source>
        <dbReference type="ARBA" id="ARBA00030000"/>
    </source>
</evidence>
<dbReference type="InterPro" id="IPR039261">
    <property type="entry name" value="FNR_nucleotide-bd"/>
</dbReference>
<keyword evidence="6" id="KW-0285">Flavoprotein</keyword>
<dbReference type="FunFam" id="3.40.50.80:FF:000013">
    <property type="entry name" value="Ferredoxin--NADP(+) reductase"/>
    <property type="match status" value="1"/>
</dbReference>
<evidence type="ECO:0000256" key="10">
    <source>
        <dbReference type="ARBA" id="ARBA00023002"/>
    </source>
</evidence>
<dbReference type="PROSITE" id="PS51384">
    <property type="entry name" value="FAD_FR"/>
    <property type="match status" value="1"/>
</dbReference>
<dbReference type="Pfam" id="PF00175">
    <property type="entry name" value="NAD_binding_1"/>
    <property type="match status" value="1"/>
</dbReference>
<evidence type="ECO:0000256" key="9">
    <source>
        <dbReference type="ARBA" id="ARBA00022857"/>
    </source>
</evidence>
<keyword evidence="7" id="KW-0547">Nucleotide-binding</keyword>
<dbReference type="InterPro" id="IPR017938">
    <property type="entry name" value="Riboflavin_synthase-like_b-brl"/>
</dbReference>
<dbReference type="InterPro" id="IPR051930">
    <property type="entry name" value="FNR_type-1"/>
</dbReference>
<name>A0A6L2ZNP4_9ENTR</name>
<keyword evidence="8" id="KW-0274">FAD</keyword>
<dbReference type="InterPro" id="IPR033892">
    <property type="entry name" value="FNR_bac"/>
</dbReference>
<dbReference type="GO" id="GO:0034599">
    <property type="term" value="P:cellular response to oxidative stress"/>
    <property type="evidence" value="ECO:0007669"/>
    <property type="project" value="TreeGrafter"/>
</dbReference>
<proteinExistence type="inferred from homology"/>
<keyword evidence="9" id="KW-0521">NADP</keyword>
<comment type="catalytic activity">
    <reaction evidence="15">
        <text>2 reduced [2Fe-2S]-[ferredoxin] + NADP(+) + H(+) = 2 oxidized [2Fe-2S]-[ferredoxin] + NADPH</text>
        <dbReference type="Rhea" id="RHEA:20125"/>
        <dbReference type="Rhea" id="RHEA-COMP:10000"/>
        <dbReference type="Rhea" id="RHEA-COMP:10001"/>
        <dbReference type="ChEBI" id="CHEBI:15378"/>
        <dbReference type="ChEBI" id="CHEBI:33737"/>
        <dbReference type="ChEBI" id="CHEBI:33738"/>
        <dbReference type="ChEBI" id="CHEBI:57783"/>
        <dbReference type="ChEBI" id="CHEBI:58349"/>
        <dbReference type="EC" id="1.18.1.2"/>
    </reaction>
</comment>
<gene>
    <name evidence="17" type="primary">fpr</name>
    <name evidence="17" type="ORF">RINTU1_12250</name>
</gene>
<dbReference type="InterPro" id="IPR017927">
    <property type="entry name" value="FAD-bd_FR_type"/>
</dbReference>
<dbReference type="PANTHER" id="PTHR47878">
    <property type="entry name" value="OXIDOREDUCTASE FAD/NAD(P)-BINDING DOMAIN PROTEIN"/>
    <property type="match status" value="1"/>
</dbReference>
<evidence type="ECO:0000256" key="13">
    <source>
        <dbReference type="ARBA" id="ARBA00030173"/>
    </source>
</evidence>
<accession>A0A6L2ZNP4</accession>
<dbReference type="SUPFAM" id="SSF63380">
    <property type="entry name" value="Riboflavin synthase domain-like"/>
    <property type="match status" value="1"/>
</dbReference>